<sequence length="142" mass="16732">FRVFRFRTWQLLGIFPFFLSPIKTINFSNWCQPLFHRAWSEMVFLHSNIKMPRGTRFKTGLRCVESPFPYQRSLERGACARCLFLSLLEFGTIRRPWQCDDKVIEPEIHPLIRAEQATKQNLQPAAQNEGISNMATQLTQER</sequence>
<keyword evidence="3" id="KW-1185">Reference proteome</keyword>
<evidence type="ECO:0000313" key="2">
    <source>
        <dbReference type="EMBL" id="KAK3947557.1"/>
    </source>
</evidence>
<evidence type="ECO:0000256" key="1">
    <source>
        <dbReference type="SAM" id="MobiDB-lite"/>
    </source>
</evidence>
<reference evidence="2" key="2">
    <citation type="submission" date="2023-06" db="EMBL/GenBank/DDBJ databases">
        <authorList>
            <consortium name="Lawrence Berkeley National Laboratory"/>
            <person name="Mondo S.J."/>
            <person name="Hensen N."/>
            <person name="Bonometti L."/>
            <person name="Westerberg I."/>
            <person name="Brannstrom I.O."/>
            <person name="Guillou S."/>
            <person name="Cros-Aarteil S."/>
            <person name="Calhoun S."/>
            <person name="Haridas S."/>
            <person name="Kuo A."/>
            <person name="Pangilinan J."/>
            <person name="Riley R."/>
            <person name="Labutti K."/>
            <person name="Andreopoulos B."/>
            <person name="Lipzen A."/>
            <person name="Chen C."/>
            <person name="Yanf M."/>
            <person name="Daum C."/>
            <person name="Ng V."/>
            <person name="Clum A."/>
            <person name="Steindorff A."/>
            <person name="Ohm R."/>
            <person name="Martin F."/>
            <person name="Silar P."/>
            <person name="Natvig D."/>
            <person name="Lalanne C."/>
            <person name="Gautier V."/>
            <person name="Ament-Velasquez S.L."/>
            <person name="Kruys A."/>
            <person name="Hutchinson M.I."/>
            <person name="Powell A.J."/>
            <person name="Barry K."/>
            <person name="Miller A.N."/>
            <person name="Grigoriev I.V."/>
            <person name="Debuchy R."/>
            <person name="Gladieux P."/>
            <person name="Thoren M.H."/>
            <person name="Johannesson H."/>
        </authorList>
    </citation>
    <scope>NUCLEOTIDE SEQUENCE</scope>
    <source>
        <strain evidence="2">CBS 626.80</strain>
    </source>
</reference>
<dbReference type="AlphaFoldDB" id="A0AAN6NKK3"/>
<evidence type="ECO:0000313" key="3">
    <source>
        <dbReference type="Proteomes" id="UP001303222"/>
    </source>
</evidence>
<name>A0AAN6NKK3_9PEZI</name>
<feature type="non-terminal residue" evidence="2">
    <location>
        <position position="1"/>
    </location>
</feature>
<comment type="caution">
    <text evidence="2">The sequence shown here is derived from an EMBL/GenBank/DDBJ whole genome shotgun (WGS) entry which is preliminary data.</text>
</comment>
<dbReference type="Proteomes" id="UP001303222">
    <property type="component" value="Unassembled WGS sequence"/>
</dbReference>
<gene>
    <name evidence="2" type="ORF">QBC32DRAFT_383673</name>
</gene>
<protein>
    <submittedName>
        <fullName evidence="2">Uncharacterized protein</fullName>
    </submittedName>
</protein>
<organism evidence="2 3">
    <name type="scientific">Pseudoneurospora amorphoporcata</name>
    <dbReference type="NCBI Taxonomy" id="241081"/>
    <lineage>
        <taxon>Eukaryota</taxon>
        <taxon>Fungi</taxon>
        <taxon>Dikarya</taxon>
        <taxon>Ascomycota</taxon>
        <taxon>Pezizomycotina</taxon>
        <taxon>Sordariomycetes</taxon>
        <taxon>Sordariomycetidae</taxon>
        <taxon>Sordariales</taxon>
        <taxon>Sordariaceae</taxon>
        <taxon>Pseudoneurospora</taxon>
    </lineage>
</organism>
<proteinExistence type="predicted"/>
<accession>A0AAN6NKK3</accession>
<feature type="region of interest" description="Disordered" evidence="1">
    <location>
        <begin position="122"/>
        <end position="142"/>
    </location>
</feature>
<reference evidence="2" key="1">
    <citation type="journal article" date="2023" name="Mol. Phylogenet. Evol.">
        <title>Genome-scale phylogeny and comparative genomics of the fungal order Sordariales.</title>
        <authorList>
            <person name="Hensen N."/>
            <person name="Bonometti L."/>
            <person name="Westerberg I."/>
            <person name="Brannstrom I.O."/>
            <person name="Guillou S."/>
            <person name="Cros-Aarteil S."/>
            <person name="Calhoun S."/>
            <person name="Haridas S."/>
            <person name="Kuo A."/>
            <person name="Mondo S."/>
            <person name="Pangilinan J."/>
            <person name="Riley R."/>
            <person name="LaButti K."/>
            <person name="Andreopoulos B."/>
            <person name="Lipzen A."/>
            <person name="Chen C."/>
            <person name="Yan M."/>
            <person name="Daum C."/>
            <person name="Ng V."/>
            <person name="Clum A."/>
            <person name="Steindorff A."/>
            <person name="Ohm R.A."/>
            <person name="Martin F."/>
            <person name="Silar P."/>
            <person name="Natvig D.O."/>
            <person name="Lalanne C."/>
            <person name="Gautier V."/>
            <person name="Ament-Velasquez S.L."/>
            <person name="Kruys A."/>
            <person name="Hutchinson M.I."/>
            <person name="Powell A.J."/>
            <person name="Barry K."/>
            <person name="Miller A.N."/>
            <person name="Grigoriev I.V."/>
            <person name="Debuchy R."/>
            <person name="Gladieux P."/>
            <person name="Hiltunen Thoren M."/>
            <person name="Johannesson H."/>
        </authorList>
    </citation>
    <scope>NUCLEOTIDE SEQUENCE</scope>
    <source>
        <strain evidence="2">CBS 626.80</strain>
    </source>
</reference>
<dbReference type="EMBL" id="MU859337">
    <property type="protein sequence ID" value="KAK3947557.1"/>
    <property type="molecule type" value="Genomic_DNA"/>
</dbReference>